<protein>
    <recommendedName>
        <fullName evidence="5">Biotin--acetyl-CoA-carboxylase ligase</fullName>
    </recommendedName>
</protein>
<dbReference type="GO" id="GO:0016020">
    <property type="term" value="C:membrane"/>
    <property type="evidence" value="ECO:0007669"/>
    <property type="project" value="InterPro"/>
</dbReference>
<dbReference type="InterPro" id="IPR007313">
    <property type="entry name" value="FxsA"/>
</dbReference>
<dbReference type="Pfam" id="PF04186">
    <property type="entry name" value="FxsA"/>
    <property type="match status" value="1"/>
</dbReference>
<feature type="transmembrane region" description="Helical" evidence="2">
    <location>
        <begin position="6"/>
        <end position="23"/>
    </location>
</feature>
<accession>A0A0J8GSX6</accession>
<evidence type="ECO:0008006" key="5">
    <source>
        <dbReference type="Google" id="ProtNLM"/>
    </source>
</evidence>
<feature type="compositionally biased region" description="Low complexity" evidence="1">
    <location>
        <begin position="146"/>
        <end position="156"/>
    </location>
</feature>
<dbReference type="OrthoDB" id="9792788at2"/>
<reference evidence="3 4" key="1">
    <citation type="submission" date="2015-04" db="EMBL/GenBank/DDBJ databases">
        <title>Draft Genome Sequence of the Novel Agar-Digesting Marine Bacterium Q1.</title>
        <authorList>
            <person name="Li Y."/>
            <person name="Li D."/>
            <person name="Chen G."/>
            <person name="Du Z."/>
        </authorList>
    </citation>
    <scope>NUCLEOTIDE SEQUENCE [LARGE SCALE GENOMIC DNA]</scope>
    <source>
        <strain evidence="3 4">Q1</strain>
    </source>
</reference>
<evidence type="ECO:0000313" key="4">
    <source>
        <dbReference type="Proteomes" id="UP000037600"/>
    </source>
</evidence>
<dbReference type="EMBL" id="LAZL01000041">
    <property type="protein sequence ID" value="KMT63808.1"/>
    <property type="molecule type" value="Genomic_DNA"/>
</dbReference>
<dbReference type="AlphaFoldDB" id="A0A0J8GSX6"/>
<dbReference type="STRING" id="1513271.XM47_17825"/>
<evidence type="ECO:0000313" key="3">
    <source>
        <dbReference type="EMBL" id="KMT63808.1"/>
    </source>
</evidence>
<name>A0A0J8GSX6_9ALTE</name>
<comment type="caution">
    <text evidence="3">The sequence shown here is derived from an EMBL/GenBank/DDBJ whole genome shotgun (WGS) entry which is preliminary data.</text>
</comment>
<keyword evidence="2" id="KW-1133">Transmembrane helix</keyword>
<keyword evidence="2" id="KW-0812">Transmembrane</keyword>
<dbReference type="RefSeq" id="WP_048695606.1">
    <property type="nucleotide sequence ID" value="NZ_KQ130511.1"/>
</dbReference>
<organism evidence="3 4">
    <name type="scientific">Catenovulum maritimum</name>
    <dbReference type="NCBI Taxonomy" id="1513271"/>
    <lineage>
        <taxon>Bacteria</taxon>
        <taxon>Pseudomonadati</taxon>
        <taxon>Pseudomonadota</taxon>
        <taxon>Gammaproteobacteria</taxon>
        <taxon>Alteromonadales</taxon>
        <taxon>Alteromonadaceae</taxon>
        <taxon>Catenovulum</taxon>
    </lineage>
</organism>
<evidence type="ECO:0000256" key="1">
    <source>
        <dbReference type="SAM" id="MobiDB-lite"/>
    </source>
</evidence>
<feature type="transmembrane region" description="Helical" evidence="2">
    <location>
        <begin position="76"/>
        <end position="103"/>
    </location>
</feature>
<proteinExistence type="predicted"/>
<evidence type="ECO:0000256" key="2">
    <source>
        <dbReference type="SAM" id="Phobius"/>
    </source>
</evidence>
<gene>
    <name evidence="3" type="ORF">XM47_17825</name>
</gene>
<dbReference type="NCBIfam" id="NF008528">
    <property type="entry name" value="PRK11463.1-2"/>
    <property type="match status" value="1"/>
</dbReference>
<dbReference type="Proteomes" id="UP000037600">
    <property type="component" value="Unassembled WGS sequence"/>
</dbReference>
<keyword evidence="4" id="KW-1185">Reference proteome</keyword>
<dbReference type="PANTHER" id="PTHR35335">
    <property type="entry name" value="UPF0716 PROTEIN FXSA"/>
    <property type="match status" value="1"/>
</dbReference>
<sequence length="166" mass="18087">MFFKLLFLFIVLPIVEIGLLLEVGDQIGGWETLAIVILTAIFGAHLVKEQGNSALAEIKAQSATGQLPAQSITEGLMILVAGVLLVTPGFITDAFGLLLTIPFTRKPLAKILMQNFSGRVVTSGGFSGGFHHQQPNHTNHTREEQQVNVERQQGGNVIEGEWQRKD</sequence>
<feature type="region of interest" description="Disordered" evidence="1">
    <location>
        <begin position="133"/>
        <end position="166"/>
    </location>
</feature>
<keyword evidence="2" id="KW-0472">Membrane</keyword>
<dbReference type="PANTHER" id="PTHR35335:SF1">
    <property type="entry name" value="UPF0716 PROTEIN FXSA"/>
    <property type="match status" value="1"/>
</dbReference>